<dbReference type="Proteomes" id="UP000524450">
    <property type="component" value="Unassembled WGS sequence"/>
</dbReference>
<evidence type="ECO:0000256" key="2">
    <source>
        <dbReference type="ARBA" id="ARBA00019403"/>
    </source>
</evidence>
<dbReference type="NCBIfam" id="TIGR03915">
    <property type="entry name" value="SAM_7_link_chp"/>
    <property type="match status" value="1"/>
</dbReference>
<keyword evidence="7" id="KW-0408">Iron</keyword>
<evidence type="ECO:0000256" key="9">
    <source>
        <dbReference type="ARBA" id="ARBA00023204"/>
    </source>
</evidence>
<keyword evidence="11" id="KW-0808">Transferase</keyword>
<dbReference type="GO" id="GO:0051539">
    <property type="term" value="F:4 iron, 4 sulfur cluster binding"/>
    <property type="evidence" value="ECO:0007669"/>
    <property type="project" value="UniProtKB-KW"/>
</dbReference>
<keyword evidence="3" id="KW-0004">4Fe-4S</keyword>
<dbReference type="PANTHER" id="PTHR33693:SF9">
    <property type="entry name" value="TYPE-4 URACIL-DNA GLYCOSYLASE"/>
    <property type="match status" value="1"/>
</dbReference>
<evidence type="ECO:0000256" key="6">
    <source>
        <dbReference type="ARBA" id="ARBA00022801"/>
    </source>
</evidence>
<dbReference type="InterPro" id="IPR005122">
    <property type="entry name" value="Uracil-DNA_glycosylase-like"/>
</dbReference>
<protein>
    <recommendedName>
        <fullName evidence="2">Type-4 uracil-DNA glycosylase</fullName>
    </recommendedName>
</protein>
<evidence type="ECO:0000256" key="7">
    <source>
        <dbReference type="ARBA" id="ARBA00023004"/>
    </source>
</evidence>
<dbReference type="NCBIfam" id="TIGR03914">
    <property type="entry name" value="UDG_fam_dom"/>
    <property type="match status" value="1"/>
</dbReference>
<dbReference type="GO" id="GO:0046872">
    <property type="term" value="F:metal ion binding"/>
    <property type="evidence" value="ECO:0007669"/>
    <property type="project" value="UniProtKB-KW"/>
</dbReference>
<dbReference type="InterPro" id="IPR005273">
    <property type="entry name" value="Ura-DNA_glyco_family4"/>
</dbReference>
<dbReference type="RefSeq" id="WP_184634609.1">
    <property type="nucleotide sequence ID" value="NZ_JACIFZ010000001.1"/>
</dbReference>
<proteinExistence type="inferred from homology"/>
<keyword evidence="9" id="KW-0234">DNA repair</keyword>
<keyword evidence="5" id="KW-0227">DNA damage</keyword>
<organism evidence="11 12">
    <name type="scientific">Variovorax guangxiensis</name>
    <dbReference type="NCBI Taxonomy" id="1775474"/>
    <lineage>
        <taxon>Bacteria</taxon>
        <taxon>Pseudomonadati</taxon>
        <taxon>Pseudomonadota</taxon>
        <taxon>Betaproteobacteria</taxon>
        <taxon>Burkholderiales</taxon>
        <taxon>Comamonadaceae</taxon>
        <taxon>Variovorax</taxon>
    </lineage>
</organism>
<evidence type="ECO:0000256" key="5">
    <source>
        <dbReference type="ARBA" id="ARBA00022763"/>
    </source>
</evidence>
<dbReference type="InterPro" id="IPR025404">
    <property type="entry name" value="DUF4130"/>
</dbReference>
<dbReference type="AlphaFoldDB" id="A0A840FG75"/>
<dbReference type="SMART" id="SM00987">
    <property type="entry name" value="UreE_C"/>
    <property type="match status" value="1"/>
</dbReference>
<keyword evidence="8" id="KW-0411">Iron-sulfur</keyword>
<dbReference type="GO" id="GO:0097506">
    <property type="term" value="F:deaminated base DNA N-glycosylase activity"/>
    <property type="evidence" value="ECO:0007669"/>
    <property type="project" value="UniProtKB-ARBA"/>
</dbReference>
<dbReference type="SMART" id="SM00986">
    <property type="entry name" value="UDG"/>
    <property type="match status" value="1"/>
</dbReference>
<dbReference type="GO" id="GO:0016779">
    <property type="term" value="F:nucleotidyltransferase activity"/>
    <property type="evidence" value="ECO:0007669"/>
    <property type="project" value="UniProtKB-KW"/>
</dbReference>
<evidence type="ECO:0000256" key="4">
    <source>
        <dbReference type="ARBA" id="ARBA00022723"/>
    </source>
</evidence>
<accession>A0A840FG75</accession>
<gene>
    <name evidence="11" type="ORF">GGD71_000171</name>
</gene>
<comment type="similarity">
    <text evidence="1">Belongs to the uracil-DNA glycosylase (UDG) superfamily. Type 4 (UDGa) family.</text>
</comment>
<keyword evidence="6" id="KW-0378">Hydrolase</keyword>
<evidence type="ECO:0000313" key="12">
    <source>
        <dbReference type="Proteomes" id="UP000524450"/>
    </source>
</evidence>
<dbReference type="GO" id="GO:0006281">
    <property type="term" value="P:DNA repair"/>
    <property type="evidence" value="ECO:0007669"/>
    <property type="project" value="UniProtKB-KW"/>
</dbReference>
<keyword evidence="11" id="KW-0548">Nucleotidyltransferase</keyword>
<dbReference type="InterPro" id="IPR023875">
    <property type="entry name" value="DNA_repair_put"/>
</dbReference>
<dbReference type="Pfam" id="PF13566">
    <property type="entry name" value="DUF4130"/>
    <property type="match status" value="1"/>
</dbReference>
<dbReference type="InterPro" id="IPR036895">
    <property type="entry name" value="Uracil-DNA_glycosylase-like_sf"/>
</dbReference>
<evidence type="ECO:0000256" key="8">
    <source>
        <dbReference type="ARBA" id="ARBA00023014"/>
    </source>
</evidence>
<feature type="domain" description="Uracil-DNA glycosylase-like" evidence="10">
    <location>
        <begin position="309"/>
        <end position="465"/>
    </location>
</feature>
<evidence type="ECO:0000256" key="3">
    <source>
        <dbReference type="ARBA" id="ARBA00022485"/>
    </source>
</evidence>
<evidence type="ECO:0000259" key="10">
    <source>
        <dbReference type="SMART" id="SM00986"/>
    </source>
</evidence>
<name>A0A840FG75_9BURK</name>
<dbReference type="Gene3D" id="3.40.470.10">
    <property type="entry name" value="Uracil-DNA glycosylase-like domain"/>
    <property type="match status" value="1"/>
</dbReference>
<reference evidence="11 12" key="1">
    <citation type="submission" date="2020-08" db="EMBL/GenBank/DDBJ databases">
        <title>Genomic Encyclopedia of Type Strains, Phase IV (KMG-V): Genome sequencing to study the core and pangenomes of soil and plant-associated prokaryotes.</title>
        <authorList>
            <person name="Whitman W."/>
        </authorList>
    </citation>
    <scope>NUCLEOTIDE SEQUENCE [LARGE SCALE GENOMIC DNA]</scope>
    <source>
        <strain evidence="11 12">34/80</strain>
    </source>
</reference>
<dbReference type="Pfam" id="PF03167">
    <property type="entry name" value="UDG"/>
    <property type="match status" value="1"/>
</dbReference>
<dbReference type="SUPFAM" id="SSF52141">
    <property type="entry name" value="Uracil-DNA glycosylase-like"/>
    <property type="match status" value="1"/>
</dbReference>
<comment type="caution">
    <text evidence="11">The sequence shown here is derived from an EMBL/GenBank/DDBJ whole genome shotgun (WGS) entry which is preliminary data.</text>
</comment>
<evidence type="ECO:0000313" key="11">
    <source>
        <dbReference type="EMBL" id="MBB4219424.1"/>
    </source>
</evidence>
<dbReference type="InterPro" id="IPR051536">
    <property type="entry name" value="UDG_Type-4/5"/>
</dbReference>
<sequence length="492" mass="54821">MRVCLEDPVDLDAFRGHARRLLAAGVPPEQVEWSEGGNDLFGEAPDLPPARVQPAVARQAVPASFVELCADVILHRDAQRLALLYRLLWRLVHESALRHDPLDADMMQAQLMARSVRRDIHKMRAFVRFTRVVDAQGAERHVAWFEPEHRIVEANAPFFARRFAQMRWAILTPRRCVEWDGQALSFREGADRRQKPAPDEGEQLWLTYYENIFNPARLKLATMRREMPRRYWHNLPEAALIQPLADAAEARSQSMIEAPATPARRIRPPLLMHVLPADRTAPASLDELRAATHACRDCPIGTLATQAVCGEGPVGAQRMLVGEQPGDQEDLAGRPFVGPAGQLLDRAMAQLGQPRDTVYLANAVKHFKYELRGKRRIHKTAGQREAEACAHWLDSEISLVRPQALVALGATAARALLGRPVAVQAERGAWLHERADGRAVFVTLHPSALLRLPDAERAAAYDRWLSDLAGAFESPLGDSGHIQSATARVLVP</sequence>
<keyword evidence="4" id="KW-0479">Metal-binding</keyword>
<dbReference type="CDD" id="cd10030">
    <property type="entry name" value="UDG-F4_TTUDGA_SPO1dp_like"/>
    <property type="match status" value="1"/>
</dbReference>
<dbReference type="PANTHER" id="PTHR33693">
    <property type="entry name" value="TYPE-5 URACIL-DNA GLYCOSYLASE"/>
    <property type="match status" value="1"/>
</dbReference>
<dbReference type="EMBL" id="JACIFZ010000001">
    <property type="protein sequence ID" value="MBB4219424.1"/>
    <property type="molecule type" value="Genomic_DNA"/>
</dbReference>
<evidence type="ECO:0000256" key="1">
    <source>
        <dbReference type="ARBA" id="ARBA00006521"/>
    </source>
</evidence>